<evidence type="ECO:0000256" key="2">
    <source>
        <dbReference type="ARBA" id="ARBA00022448"/>
    </source>
</evidence>
<evidence type="ECO:0000313" key="13">
    <source>
        <dbReference type="EMBL" id="RPE12762.1"/>
    </source>
</evidence>
<evidence type="ECO:0000256" key="4">
    <source>
        <dbReference type="ARBA" id="ARBA00022692"/>
    </source>
</evidence>
<protein>
    <recommendedName>
        <fullName evidence="15">TonB-dependent receptor</fullName>
    </recommendedName>
</protein>
<accession>A0A3N4PVV2</accession>
<dbReference type="Pfam" id="PF00593">
    <property type="entry name" value="TonB_dep_Rec_b-barrel"/>
    <property type="match status" value="1"/>
</dbReference>
<dbReference type="Gene3D" id="2.60.40.1120">
    <property type="entry name" value="Carboxypeptidase-like, regulatory domain"/>
    <property type="match status" value="1"/>
</dbReference>
<dbReference type="PANTHER" id="PTHR30069">
    <property type="entry name" value="TONB-DEPENDENT OUTER MEMBRANE RECEPTOR"/>
    <property type="match status" value="1"/>
</dbReference>
<dbReference type="Gene3D" id="2.40.170.20">
    <property type="entry name" value="TonB-dependent receptor, beta-barrel domain"/>
    <property type="match status" value="1"/>
</dbReference>
<keyword evidence="7 8" id="KW-0998">Cell outer membrane</keyword>
<dbReference type="InterPro" id="IPR012910">
    <property type="entry name" value="Plug_dom"/>
</dbReference>
<dbReference type="PANTHER" id="PTHR30069:SF42">
    <property type="entry name" value="FERRIC AEROBACTIN RECEPTOR"/>
    <property type="match status" value="1"/>
</dbReference>
<comment type="similarity">
    <text evidence="8 9">Belongs to the TonB-dependent receptor family.</text>
</comment>
<dbReference type="GO" id="GO:0009279">
    <property type="term" value="C:cell outer membrane"/>
    <property type="evidence" value="ECO:0007669"/>
    <property type="project" value="UniProtKB-SubCell"/>
</dbReference>
<organism evidence="13 14">
    <name type="scientific">Chitinophaga lutea</name>
    <dbReference type="NCBI Taxonomy" id="2488634"/>
    <lineage>
        <taxon>Bacteria</taxon>
        <taxon>Pseudomonadati</taxon>
        <taxon>Bacteroidota</taxon>
        <taxon>Chitinophagia</taxon>
        <taxon>Chitinophagales</taxon>
        <taxon>Chitinophagaceae</taxon>
        <taxon>Chitinophaga</taxon>
    </lineage>
</organism>
<dbReference type="InterPro" id="IPR000531">
    <property type="entry name" value="Beta-barrel_TonB"/>
</dbReference>
<dbReference type="Pfam" id="PF07715">
    <property type="entry name" value="Plug"/>
    <property type="match status" value="1"/>
</dbReference>
<comment type="caution">
    <text evidence="13">The sequence shown here is derived from an EMBL/GenBank/DDBJ whole genome shotgun (WGS) entry which is preliminary data.</text>
</comment>
<dbReference type="SUPFAM" id="SSF49464">
    <property type="entry name" value="Carboxypeptidase regulatory domain-like"/>
    <property type="match status" value="1"/>
</dbReference>
<keyword evidence="5 9" id="KW-0798">TonB box</keyword>
<keyword evidence="3 8" id="KW-1134">Transmembrane beta strand</keyword>
<comment type="subcellular location">
    <subcellularLocation>
        <location evidence="1 8">Cell outer membrane</location>
        <topology evidence="1 8">Multi-pass membrane protein</topology>
    </subcellularLocation>
</comment>
<evidence type="ECO:0000313" key="14">
    <source>
        <dbReference type="Proteomes" id="UP000278351"/>
    </source>
</evidence>
<evidence type="ECO:0000256" key="9">
    <source>
        <dbReference type="RuleBase" id="RU003357"/>
    </source>
</evidence>
<evidence type="ECO:0008006" key="15">
    <source>
        <dbReference type="Google" id="ProtNLM"/>
    </source>
</evidence>
<evidence type="ECO:0000256" key="10">
    <source>
        <dbReference type="SAM" id="SignalP"/>
    </source>
</evidence>
<feature type="chain" id="PRO_5018150593" description="TonB-dependent receptor" evidence="10">
    <location>
        <begin position="24"/>
        <end position="782"/>
    </location>
</feature>
<keyword evidence="2 8" id="KW-0813">Transport</keyword>
<feature type="signal peptide" evidence="10">
    <location>
        <begin position="1"/>
        <end position="23"/>
    </location>
</feature>
<dbReference type="PROSITE" id="PS52016">
    <property type="entry name" value="TONB_DEPENDENT_REC_3"/>
    <property type="match status" value="1"/>
</dbReference>
<dbReference type="InterPro" id="IPR036942">
    <property type="entry name" value="Beta-barrel_TonB_sf"/>
</dbReference>
<reference evidence="13 14" key="1">
    <citation type="submission" date="2018-11" db="EMBL/GenBank/DDBJ databases">
        <title>Chitinophaga lutea sp.nov., isolate from arsenic contaminated soil.</title>
        <authorList>
            <person name="Zong Y."/>
        </authorList>
    </citation>
    <scope>NUCLEOTIDE SEQUENCE [LARGE SCALE GENOMIC DNA]</scope>
    <source>
        <strain evidence="13 14">ZY74</strain>
    </source>
</reference>
<sequence>MIKSAKSILLAVVCCFTALIASAQQTIIKGIIQSKQGPLRYGTVRIKGTADAAYADKNGQYSISTSRQGAVTLEASLMGYGTQTQTATLAPGQDVTVDWQLEPASRELGEVIVSASRKPEVLDNVPSSVTVLSRKTIEDNMAVTTDITQILANEVPGLAPSAQTNSNVGQSLRGRSVLIMIDGIPQSTPLRNGEVDLRSIDPAVLQRIDVLKGATAIYGNGATGGLINYITFTPQDDAVIAGKTTLNLTGSLAGLKNSAGGRVGQLLHGKYKKFDYAVSGVYERTGEWKDAKGKLLGPNYSLGETDSYNAFVKLGFAPNRRQRIQLMYNYYNSQQNSNYTLVNGDYLTGKPATGVLGKQAGKPTGINGNQNLQLSYSADSLIGGTSLQADVYYESRDDVFYVSFGRFEGGDGQSHTLAKKKGFRFMFSSPLGKTGSLSYGADLVNDVTSQPLVDGRVWVPEMKMFNMAPFAETQWTVLDHLILKGGVRVERVNIGVEDYTTLRITNAAGQTVTPSFAVKGGDLNYTATLFNAGIRYNRLLAFTPYFSFSQGFSVADIGLALRDAKVDNISKINTEAVLVNNYELGFVSRIQKLRFELTGFMSTSKLGAEMVYDAATDLFNVARMPERIYGVEAAVQYSPLTNLDLGASFSYVEGKADTGRNGNYRMYLNGRRIAAPKLGGSIHFRPVNTLELQLQYTGIMNRNRFSKLPSGLYKGNEGEVKAYNLFNLNASYRVTRSTMLTLGIENLFNADYFPARSQWFMIPGFYSKGKGASFNIGVAVRY</sequence>
<feature type="domain" description="TonB-dependent receptor-like beta-barrel" evidence="11">
    <location>
        <begin position="320"/>
        <end position="747"/>
    </location>
</feature>
<name>A0A3N4PVV2_9BACT</name>
<evidence type="ECO:0000259" key="12">
    <source>
        <dbReference type="Pfam" id="PF07715"/>
    </source>
</evidence>
<dbReference type="InterPro" id="IPR008969">
    <property type="entry name" value="CarboxyPept-like_regulatory"/>
</dbReference>
<gene>
    <name evidence="13" type="ORF">EGT74_04250</name>
</gene>
<keyword evidence="4 8" id="KW-0812">Transmembrane</keyword>
<evidence type="ECO:0000256" key="7">
    <source>
        <dbReference type="ARBA" id="ARBA00023237"/>
    </source>
</evidence>
<dbReference type="GO" id="GO:0015344">
    <property type="term" value="F:siderophore uptake transmembrane transporter activity"/>
    <property type="evidence" value="ECO:0007669"/>
    <property type="project" value="TreeGrafter"/>
</dbReference>
<dbReference type="Proteomes" id="UP000278351">
    <property type="component" value="Unassembled WGS sequence"/>
</dbReference>
<keyword evidence="10" id="KW-0732">Signal</keyword>
<dbReference type="InterPro" id="IPR039426">
    <property type="entry name" value="TonB-dep_rcpt-like"/>
</dbReference>
<evidence type="ECO:0000256" key="3">
    <source>
        <dbReference type="ARBA" id="ARBA00022452"/>
    </source>
</evidence>
<dbReference type="GO" id="GO:0044718">
    <property type="term" value="P:siderophore transmembrane transport"/>
    <property type="evidence" value="ECO:0007669"/>
    <property type="project" value="TreeGrafter"/>
</dbReference>
<dbReference type="Gene3D" id="2.170.130.10">
    <property type="entry name" value="TonB-dependent receptor, plug domain"/>
    <property type="match status" value="1"/>
</dbReference>
<evidence type="ECO:0000256" key="5">
    <source>
        <dbReference type="ARBA" id="ARBA00023077"/>
    </source>
</evidence>
<dbReference type="InterPro" id="IPR037066">
    <property type="entry name" value="Plug_dom_sf"/>
</dbReference>
<dbReference type="AlphaFoldDB" id="A0A3N4PVV2"/>
<feature type="domain" description="TonB-dependent receptor plug" evidence="12">
    <location>
        <begin position="123"/>
        <end position="225"/>
    </location>
</feature>
<dbReference type="CDD" id="cd01347">
    <property type="entry name" value="ligand_gated_channel"/>
    <property type="match status" value="1"/>
</dbReference>
<dbReference type="EMBL" id="RPDH01000001">
    <property type="protein sequence ID" value="RPE12762.1"/>
    <property type="molecule type" value="Genomic_DNA"/>
</dbReference>
<keyword evidence="6 8" id="KW-0472">Membrane</keyword>
<proteinExistence type="inferred from homology"/>
<evidence type="ECO:0000256" key="1">
    <source>
        <dbReference type="ARBA" id="ARBA00004571"/>
    </source>
</evidence>
<evidence type="ECO:0000256" key="8">
    <source>
        <dbReference type="PROSITE-ProRule" id="PRU01360"/>
    </source>
</evidence>
<dbReference type="RefSeq" id="WP_123845278.1">
    <property type="nucleotide sequence ID" value="NZ_RPDH01000001.1"/>
</dbReference>
<dbReference type="Pfam" id="PF13715">
    <property type="entry name" value="CarbopepD_reg_2"/>
    <property type="match status" value="1"/>
</dbReference>
<dbReference type="SUPFAM" id="SSF56935">
    <property type="entry name" value="Porins"/>
    <property type="match status" value="1"/>
</dbReference>
<dbReference type="OrthoDB" id="8670144at2"/>
<evidence type="ECO:0000259" key="11">
    <source>
        <dbReference type="Pfam" id="PF00593"/>
    </source>
</evidence>
<evidence type="ECO:0000256" key="6">
    <source>
        <dbReference type="ARBA" id="ARBA00023136"/>
    </source>
</evidence>
<keyword evidence="14" id="KW-1185">Reference proteome</keyword>